<dbReference type="PROSITE" id="PS50043">
    <property type="entry name" value="HTH_LUXR_2"/>
    <property type="match status" value="1"/>
</dbReference>
<dbReference type="PROSITE" id="PS50110">
    <property type="entry name" value="RESPONSE_REGULATORY"/>
    <property type="match status" value="1"/>
</dbReference>
<dbReference type="Pfam" id="PF00196">
    <property type="entry name" value="GerE"/>
    <property type="match status" value="1"/>
</dbReference>
<dbReference type="PROSITE" id="PS00622">
    <property type="entry name" value="HTH_LUXR_1"/>
    <property type="match status" value="1"/>
</dbReference>
<dbReference type="EMBL" id="JAFBIL020000005">
    <property type="protein sequence ID" value="MBZ2208296.1"/>
    <property type="molecule type" value="Genomic_DNA"/>
</dbReference>
<reference evidence="6 7" key="2">
    <citation type="submission" date="2021-08" db="EMBL/GenBank/DDBJ databases">
        <title>Massilia sp. R798.</title>
        <authorList>
            <person name="Baek J.H."/>
            <person name="Jung H.S."/>
            <person name="Kim K.R."/>
            <person name="Jeon C.O."/>
        </authorList>
    </citation>
    <scope>NUCLEOTIDE SEQUENCE [LARGE SCALE GENOMIC DNA]</scope>
    <source>
        <strain evidence="6 7">R798</strain>
    </source>
</reference>
<gene>
    <name evidence="6" type="ORF">I4X03_013600</name>
</gene>
<proteinExistence type="predicted"/>
<evidence type="ECO:0000313" key="7">
    <source>
        <dbReference type="Proteomes" id="UP000809349"/>
    </source>
</evidence>
<dbReference type="Proteomes" id="UP000809349">
    <property type="component" value="Unassembled WGS sequence"/>
</dbReference>
<dbReference type="PANTHER" id="PTHR43214">
    <property type="entry name" value="TWO-COMPONENT RESPONSE REGULATOR"/>
    <property type="match status" value="1"/>
</dbReference>
<accession>A0ABS7SQS2</accession>
<evidence type="ECO:0000256" key="3">
    <source>
        <dbReference type="PROSITE-ProRule" id="PRU00169"/>
    </source>
</evidence>
<organism evidence="6 7">
    <name type="scientific">Massilia soli</name>
    <dbReference type="NCBI Taxonomy" id="2792854"/>
    <lineage>
        <taxon>Bacteria</taxon>
        <taxon>Pseudomonadati</taxon>
        <taxon>Pseudomonadota</taxon>
        <taxon>Betaproteobacteria</taxon>
        <taxon>Burkholderiales</taxon>
        <taxon>Oxalobacteraceae</taxon>
        <taxon>Telluria group</taxon>
        <taxon>Massilia</taxon>
    </lineage>
</organism>
<evidence type="ECO:0000259" key="5">
    <source>
        <dbReference type="PROSITE" id="PS50110"/>
    </source>
</evidence>
<dbReference type="InterPro" id="IPR016032">
    <property type="entry name" value="Sig_transdc_resp-reg_C-effctor"/>
</dbReference>
<keyword evidence="2" id="KW-0238">DNA-binding</keyword>
<sequence>MNSSASPEQRGSTISVLLVEDHQTMLWGLQKLIDSERPRMIVVGTARTCSEALAAAAQLAPDVILLDLDLGGVSMIDFLPELLANGLSRALVLTAAHNAERLDLAVRRGARGILHKEVSAEQVLKAIGKIHRGELWFDCATMDRVFGQLLGARTPARVDPAQEKHASLTARERAIVSAAVEHSGSANHVVAERLFISEHTLRNHLTSIYRKLNVTNRLEMYVYAIRHGLVQPEVARPRQEPLSGH</sequence>
<comment type="caution">
    <text evidence="6">The sequence shown here is derived from an EMBL/GenBank/DDBJ whole genome shotgun (WGS) entry which is preliminary data.</text>
</comment>
<dbReference type="SMART" id="SM00448">
    <property type="entry name" value="REC"/>
    <property type="match status" value="1"/>
</dbReference>
<dbReference type="InterPro" id="IPR058245">
    <property type="entry name" value="NreC/VraR/RcsB-like_REC"/>
</dbReference>
<name>A0ABS7SQS2_9BURK</name>
<dbReference type="InterPro" id="IPR039420">
    <property type="entry name" value="WalR-like"/>
</dbReference>
<dbReference type="SUPFAM" id="SSF46894">
    <property type="entry name" value="C-terminal effector domain of the bipartite response regulators"/>
    <property type="match status" value="1"/>
</dbReference>
<keyword evidence="1 3" id="KW-0597">Phosphoprotein</keyword>
<keyword evidence="7" id="KW-1185">Reference proteome</keyword>
<dbReference type="PANTHER" id="PTHR43214:SF38">
    <property type="entry name" value="NITRATE_NITRITE RESPONSE REGULATOR PROTEIN NARL"/>
    <property type="match status" value="1"/>
</dbReference>
<evidence type="ECO:0000256" key="2">
    <source>
        <dbReference type="ARBA" id="ARBA00023125"/>
    </source>
</evidence>
<dbReference type="RefSeq" id="WP_223468786.1">
    <property type="nucleotide sequence ID" value="NZ_JAFBIL020000005.1"/>
</dbReference>
<dbReference type="InterPro" id="IPR000792">
    <property type="entry name" value="Tscrpt_reg_LuxR_C"/>
</dbReference>
<dbReference type="Gene3D" id="3.40.50.2300">
    <property type="match status" value="1"/>
</dbReference>
<feature type="domain" description="HTH luxR-type" evidence="4">
    <location>
        <begin position="161"/>
        <end position="228"/>
    </location>
</feature>
<dbReference type="InterPro" id="IPR011006">
    <property type="entry name" value="CheY-like_superfamily"/>
</dbReference>
<dbReference type="InterPro" id="IPR001789">
    <property type="entry name" value="Sig_transdc_resp-reg_receiver"/>
</dbReference>
<dbReference type="Pfam" id="PF00072">
    <property type="entry name" value="Response_reg"/>
    <property type="match status" value="1"/>
</dbReference>
<evidence type="ECO:0000256" key="1">
    <source>
        <dbReference type="ARBA" id="ARBA00022553"/>
    </source>
</evidence>
<feature type="modified residue" description="4-aspartylphosphate" evidence="3">
    <location>
        <position position="67"/>
    </location>
</feature>
<protein>
    <submittedName>
        <fullName evidence="6">Response regulator transcription factor</fullName>
    </submittedName>
</protein>
<dbReference type="SUPFAM" id="SSF52172">
    <property type="entry name" value="CheY-like"/>
    <property type="match status" value="1"/>
</dbReference>
<dbReference type="CDD" id="cd17535">
    <property type="entry name" value="REC_NarL-like"/>
    <property type="match status" value="1"/>
</dbReference>
<reference evidence="6 7" key="1">
    <citation type="submission" date="2021-01" db="EMBL/GenBank/DDBJ databases">
        <authorList>
            <person name="Ruan W."/>
            <person name="Khan S.A."/>
            <person name="Jeon C.O."/>
        </authorList>
    </citation>
    <scope>NUCLEOTIDE SEQUENCE [LARGE SCALE GENOMIC DNA]</scope>
    <source>
        <strain evidence="6 7">R798</strain>
    </source>
</reference>
<feature type="domain" description="Response regulatory" evidence="5">
    <location>
        <begin position="15"/>
        <end position="131"/>
    </location>
</feature>
<evidence type="ECO:0000259" key="4">
    <source>
        <dbReference type="PROSITE" id="PS50043"/>
    </source>
</evidence>
<dbReference type="CDD" id="cd06170">
    <property type="entry name" value="LuxR_C_like"/>
    <property type="match status" value="1"/>
</dbReference>
<dbReference type="SMART" id="SM00421">
    <property type="entry name" value="HTH_LUXR"/>
    <property type="match status" value="1"/>
</dbReference>
<evidence type="ECO:0000313" key="6">
    <source>
        <dbReference type="EMBL" id="MBZ2208296.1"/>
    </source>
</evidence>